<dbReference type="EMBL" id="LGTC01000001">
    <property type="protein sequence ID" value="KNY24931.1"/>
    <property type="molecule type" value="Genomic_DNA"/>
</dbReference>
<dbReference type="InterPro" id="IPR007863">
    <property type="entry name" value="Peptidase_M16_C"/>
</dbReference>
<gene>
    <name evidence="2" type="ORF">Bccel_0188</name>
</gene>
<comment type="caution">
    <text evidence="2">The sequence shown here is derived from an EMBL/GenBank/DDBJ whole genome shotgun (WGS) entry which is preliminary data.</text>
</comment>
<evidence type="ECO:0000259" key="1">
    <source>
        <dbReference type="Pfam" id="PF05193"/>
    </source>
</evidence>
<sequence>MQGEPFEIYENGFIEDLNKIQEADLFNHYKYILESLPMKVFISGDVDDSKVQSAIAKLKNLKRSNIKDLSQPVINKPKKDTNFVTEKLDVSQGKLSIGFRTNTAPNEKDYYSLVVCNSILGGGIHSKLFQNVREKESLAYYAFSRLEKFKGLMMISCGIEISKKDKAHELILKQLEEIRQGNISDYEYDSSIKSIKTGLESLKDSQLAIVDFYLSQKISNTNDTLKSLYEKFEAVTRGEIVNAAKKVEIDTVYFLTSENQ</sequence>
<keyword evidence="3" id="KW-1185">Reference proteome</keyword>
<dbReference type="eggNOG" id="COG0612">
    <property type="taxonomic scope" value="Bacteria"/>
</dbReference>
<evidence type="ECO:0000313" key="3">
    <source>
        <dbReference type="Proteomes" id="UP000036923"/>
    </source>
</evidence>
<dbReference type="Proteomes" id="UP000036923">
    <property type="component" value="Unassembled WGS sequence"/>
</dbReference>
<dbReference type="PATRIC" id="fig|398512.5.peg.199"/>
<dbReference type="SUPFAM" id="SSF63411">
    <property type="entry name" value="LuxS/MPP-like metallohydrolase"/>
    <property type="match status" value="1"/>
</dbReference>
<protein>
    <submittedName>
        <fullName evidence="2">Peptidase M16 domain protein</fullName>
    </submittedName>
</protein>
<accession>A0A0L6JGC9</accession>
<dbReference type="InterPro" id="IPR050361">
    <property type="entry name" value="MPP/UQCRC_Complex"/>
</dbReference>
<reference evidence="3" key="1">
    <citation type="submission" date="2015-07" db="EMBL/GenBank/DDBJ databases">
        <title>Near-Complete Genome Sequence of the Cellulolytic Bacterium Bacteroides (Pseudobacteroides) cellulosolvens ATCC 35603.</title>
        <authorList>
            <person name="Dassa B."/>
            <person name="Utturkar S.M."/>
            <person name="Klingeman D.M."/>
            <person name="Hurt R.A."/>
            <person name="Keller M."/>
            <person name="Xu J."/>
            <person name="Reddy Y.H.K."/>
            <person name="Borovok I."/>
            <person name="Grinberg I.R."/>
            <person name="Lamed R."/>
            <person name="Zhivin O."/>
            <person name="Bayer E.A."/>
            <person name="Brown S.D."/>
        </authorList>
    </citation>
    <scope>NUCLEOTIDE SEQUENCE [LARGE SCALE GENOMIC DNA]</scope>
    <source>
        <strain evidence="3">DSM 2933</strain>
    </source>
</reference>
<dbReference type="InterPro" id="IPR011249">
    <property type="entry name" value="Metalloenz_LuxS/M16"/>
</dbReference>
<dbReference type="RefSeq" id="WP_338053593.1">
    <property type="nucleotide sequence ID" value="NZ_LGTC01000001.1"/>
</dbReference>
<dbReference type="AlphaFoldDB" id="A0A0L6JGC9"/>
<evidence type="ECO:0000313" key="2">
    <source>
        <dbReference type="EMBL" id="KNY24931.1"/>
    </source>
</evidence>
<feature type="domain" description="Peptidase M16 C-terminal" evidence="1">
    <location>
        <begin position="20"/>
        <end position="192"/>
    </location>
</feature>
<organism evidence="2 3">
    <name type="scientific">Pseudobacteroides cellulosolvens ATCC 35603 = DSM 2933</name>
    <dbReference type="NCBI Taxonomy" id="398512"/>
    <lineage>
        <taxon>Bacteria</taxon>
        <taxon>Bacillati</taxon>
        <taxon>Bacillota</taxon>
        <taxon>Clostridia</taxon>
        <taxon>Eubacteriales</taxon>
        <taxon>Oscillospiraceae</taxon>
        <taxon>Pseudobacteroides</taxon>
    </lineage>
</organism>
<dbReference type="STRING" id="398512.Bccel_0188"/>
<dbReference type="PANTHER" id="PTHR11851">
    <property type="entry name" value="METALLOPROTEASE"/>
    <property type="match status" value="1"/>
</dbReference>
<dbReference type="PANTHER" id="PTHR11851:SF186">
    <property type="entry name" value="INACTIVE METALLOPROTEASE YMFF-RELATED"/>
    <property type="match status" value="1"/>
</dbReference>
<dbReference type="GO" id="GO:0046872">
    <property type="term" value="F:metal ion binding"/>
    <property type="evidence" value="ECO:0007669"/>
    <property type="project" value="InterPro"/>
</dbReference>
<dbReference type="Gene3D" id="3.30.830.10">
    <property type="entry name" value="Metalloenzyme, LuxS/M16 peptidase-like"/>
    <property type="match status" value="2"/>
</dbReference>
<name>A0A0L6JGC9_9FIRM</name>
<dbReference type="Pfam" id="PF05193">
    <property type="entry name" value="Peptidase_M16_C"/>
    <property type="match status" value="1"/>
</dbReference>
<proteinExistence type="predicted"/>